<evidence type="ECO:0000313" key="10">
    <source>
        <dbReference type="Proteomes" id="UP000267469"/>
    </source>
</evidence>
<feature type="domain" description="SusD-like N-terminal" evidence="8">
    <location>
        <begin position="25"/>
        <end position="221"/>
    </location>
</feature>
<dbReference type="RefSeq" id="WP_123217872.1">
    <property type="nucleotide sequence ID" value="NZ_RJTM01000155.1"/>
</dbReference>
<reference evidence="9 10" key="1">
    <citation type="submission" date="2018-10" db="EMBL/GenBank/DDBJ databases">
        <title>Sinomicrobium pectinilyticum sp. nov., a pectinase-producing bacterium isolated from alkaline and saline soil, and emended description of the genus Sinomicrobium.</title>
        <authorList>
            <person name="Cheng B."/>
            <person name="Li C."/>
            <person name="Lai Q."/>
            <person name="Du M."/>
            <person name="Shao Z."/>
            <person name="Xu P."/>
            <person name="Yang C."/>
        </authorList>
    </citation>
    <scope>NUCLEOTIDE SEQUENCE [LARGE SCALE GENOMIC DNA]</scope>
    <source>
        <strain evidence="9 10">5DNS001</strain>
    </source>
</reference>
<dbReference type="GO" id="GO:0009279">
    <property type="term" value="C:cell outer membrane"/>
    <property type="evidence" value="ECO:0007669"/>
    <property type="project" value="UniProtKB-SubCell"/>
</dbReference>
<dbReference type="Pfam" id="PF14322">
    <property type="entry name" value="SusD-like_3"/>
    <property type="match status" value="1"/>
</dbReference>
<evidence type="ECO:0000259" key="8">
    <source>
        <dbReference type="Pfam" id="PF14322"/>
    </source>
</evidence>
<evidence type="ECO:0000259" key="7">
    <source>
        <dbReference type="Pfam" id="PF07980"/>
    </source>
</evidence>
<feature type="domain" description="RagB/SusD" evidence="7">
    <location>
        <begin position="261"/>
        <end position="510"/>
    </location>
</feature>
<dbReference type="PROSITE" id="PS51257">
    <property type="entry name" value="PROKAR_LIPOPROTEIN"/>
    <property type="match status" value="1"/>
</dbReference>
<gene>
    <name evidence="9" type="ORF">ED312_20405</name>
</gene>
<evidence type="ECO:0000256" key="1">
    <source>
        <dbReference type="ARBA" id="ARBA00004442"/>
    </source>
</evidence>
<evidence type="ECO:0000256" key="4">
    <source>
        <dbReference type="ARBA" id="ARBA00023136"/>
    </source>
</evidence>
<dbReference type="Pfam" id="PF07980">
    <property type="entry name" value="SusD_RagB"/>
    <property type="match status" value="1"/>
</dbReference>
<dbReference type="InterPro" id="IPR012944">
    <property type="entry name" value="SusD_RagB_dom"/>
</dbReference>
<dbReference type="OrthoDB" id="5694214at2"/>
<protein>
    <submittedName>
        <fullName evidence="9">RagB/SusD family nutrient uptake outer membrane protein</fullName>
    </submittedName>
</protein>
<keyword evidence="5" id="KW-0998">Cell outer membrane</keyword>
<feature type="chain" id="PRO_5018187953" evidence="6">
    <location>
        <begin position="22"/>
        <end position="510"/>
    </location>
</feature>
<evidence type="ECO:0000256" key="6">
    <source>
        <dbReference type="SAM" id="SignalP"/>
    </source>
</evidence>
<dbReference type="CDD" id="cd08977">
    <property type="entry name" value="SusD"/>
    <property type="match status" value="1"/>
</dbReference>
<evidence type="ECO:0000256" key="2">
    <source>
        <dbReference type="ARBA" id="ARBA00006275"/>
    </source>
</evidence>
<evidence type="ECO:0000313" key="9">
    <source>
        <dbReference type="EMBL" id="RNL77926.1"/>
    </source>
</evidence>
<keyword evidence="3 6" id="KW-0732">Signal</keyword>
<keyword evidence="4" id="KW-0472">Membrane</keyword>
<keyword evidence="10" id="KW-1185">Reference proteome</keyword>
<comment type="similarity">
    <text evidence="2">Belongs to the SusD family.</text>
</comment>
<feature type="signal peptide" evidence="6">
    <location>
        <begin position="1"/>
        <end position="21"/>
    </location>
</feature>
<dbReference type="InterPro" id="IPR011990">
    <property type="entry name" value="TPR-like_helical_dom_sf"/>
</dbReference>
<dbReference type="Proteomes" id="UP000267469">
    <property type="component" value="Unassembled WGS sequence"/>
</dbReference>
<accession>A0A3N0DR25</accession>
<proteinExistence type="inferred from homology"/>
<dbReference type="AlphaFoldDB" id="A0A3N0DR25"/>
<comment type="subcellular location">
    <subcellularLocation>
        <location evidence="1">Cell outer membrane</location>
    </subcellularLocation>
</comment>
<name>A0A3N0DR25_SINP1</name>
<dbReference type="Gene3D" id="1.25.40.390">
    <property type="match status" value="1"/>
</dbReference>
<evidence type="ECO:0000256" key="5">
    <source>
        <dbReference type="ARBA" id="ARBA00023237"/>
    </source>
</evidence>
<dbReference type="InterPro" id="IPR033985">
    <property type="entry name" value="SusD-like_N"/>
</dbReference>
<evidence type="ECO:0000256" key="3">
    <source>
        <dbReference type="ARBA" id="ARBA00022729"/>
    </source>
</evidence>
<dbReference type="SUPFAM" id="SSF48452">
    <property type="entry name" value="TPR-like"/>
    <property type="match status" value="1"/>
</dbReference>
<sequence length="510" mass="57702">MKKIIATFLTITLLFTVGACSYDDLDKTDPNQLAVDTYYQNESELNSGLYAMYGVMSGGNLFSRYYWFFNDIRADEVSSGGGQLAAEFNQVLNGAHDASNPVNTGMWRGLYQVIHRANIIINKVPEATEVDESIRKKIIAEARCARGWAYYELGTIWGRAPIYLTYVTDFSETNPLSSRGEVLGQAVEDLTIASEGLSFSKNEDGRMSKGTALALLGRVYMFTGDYTKAKDALDQIVASGNYALVDEYDDNFQEENEYNSESVWEIGFAKIGAYDWSDTGDGTGNEASIHSQEYSAYGWRNIIPSQKMLDEFERPENGAEKRDPRMDKNLYFVGDTFNNGTEVIESSNIKGSALIYNGKEMKISWRKHSAMYKVNPGGYYESGINHRVIRYAEVLLNLAECELEAGDQNKSVEYLNMIRQRPSVNMPLYPTSKYPTGTKDEIFAAIMHEKMVELANEQVRNRDLLRWRAQGKLKEEPLDYYTDRHQFVPIPQQEIDNNAKITESDQNAGY</sequence>
<dbReference type="EMBL" id="RJTM01000155">
    <property type="protein sequence ID" value="RNL77926.1"/>
    <property type="molecule type" value="Genomic_DNA"/>
</dbReference>
<organism evidence="9 10">
    <name type="scientific">Sinomicrobium pectinilyticum</name>
    <dbReference type="NCBI Taxonomy" id="1084421"/>
    <lineage>
        <taxon>Bacteria</taxon>
        <taxon>Pseudomonadati</taxon>
        <taxon>Bacteroidota</taxon>
        <taxon>Flavobacteriia</taxon>
        <taxon>Flavobacteriales</taxon>
        <taxon>Flavobacteriaceae</taxon>
        <taxon>Sinomicrobium</taxon>
    </lineage>
</organism>
<comment type="caution">
    <text evidence="9">The sequence shown here is derived from an EMBL/GenBank/DDBJ whole genome shotgun (WGS) entry which is preliminary data.</text>
</comment>